<dbReference type="AlphaFoldDB" id="A0AAV6NZ02"/>
<dbReference type="Proteomes" id="UP000685013">
    <property type="component" value="Chromosome 3"/>
</dbReference>
<protein>
    <submittedName>
        <fullName evidence="2">Uncharacterized protein</fullName>
    </submittedName>
</protein>
<comment type="caution">
    <text evidence="2">The sequence shown here is derived from an EMBL/GenBank/DDBJ whole genome shotgun (WGS) entry which is preliminary data.</text>
</comment>
<accession>A0AAV6NZ02</accession>
<proteinExistence type="predicted"/>
<feature type="region of interest" description="Disordered" evidence="1">
    <location>
        <begin position="1"/>
        <end position="80"/>
    </location>
</feature>
<sequence length="80" mass="9135">MEKKKKKKNGEFCKIRREERKGMGMRLPKDANPPPQRLSAMHDGGKHKKAKAKAMAKAKTRPIWESTKQPPGAPQHLKCF</sequence>
<gene>
    <name evidence="2" type="ORF">SDJN03_04457</name>
</gene>
<evidence type="ECO:0000256" key="1">
    <source>
        <dbReference type="SAM" id="MobiDB-lite"/>
    </source>
</evidence>
<feature type="non-terminal residue" evidence="2">
    <location>
        <position position="1"/>
    </location>
</feature>
<keyword evidence="3" id="KW-1185">Reference proteome</keyword>
<name>A0AAV6NZ02_9ROSI</name>
<reference evidence="2 3" key="1">
    <citation type="journal article" date="2021" name="Hortic Res">
        <title>The domestication of Cucurbita argyrosperma as revealed by the genome of its wild relative.</title>
        <authorList>
            <person name="Barrera-Redondo J."/>
            <person name="Sanchez-de la Vega G."/>
            <person name="Aguirre-Liguori J.A."/>
            <person name="Castellanos-Morales G."/>
            <person name="Gutierrez-Guerrero Y.T."/>
            <person name="Aguirre-Dugua X."/>
            <person name="Aguirre-Planter E."/>
            <person name="Tenaillon M.I."/>
            <person name="Lira-Saade R."/>
            <person name="Eguiarte L.E."/>
        </authorList>
    </citation>
    <scope>NUCLEOTIDE SEQUENCE [LARGE SCALE GENOMIC DNA]</scope>
    <source>
        <strain evidence="2">JBR-2021</strain>
    </source>
</reference>
<organism evidence="2 3">
    <name type="scientific">Cucurbita argyrosperma subsp. sororia</name>
    <dbReference type="NCBI Taxonomy" id="37648"/>
    <lineage>
        <taxon>Eukaryota</taxon>
        <taxon>Viridiplantae</taxon>
        <taxon>Streptophyta</taxon>
        <taxon>Embryophyta</taxon>
        <taxon>Tracheophyta</taxon>
        <taxon>Spermatophyta</taxon>
        <taxon>Magnoliopsida</taxon>
        <taxon>eudicotyledons</taxon>
        <taxon>Gunneridae</taxon>
        <taxon>Pentapetalae</taxon>
        <taxon>rosids</taxon>
        <taxon>fabids</taxon>
        <taxon>Cucurbitales</taxon>
        <taxon>Cucurbitaceae</taxon>
        <taxon>Cucurbiteae</taxon>
        <taxon>Cucurbita</taxon>
    </lineage>
</organism>
<feature type="compositionally biased region" description="Basic residues" evidence="1">
    <location>
        <begin position="45"/>
        <end position="60"/>
    </location>
</feature>
<feature type="compositionally biased region" description="Basic and acidic residues" evidence="1">
    <location>
        <begin position="1"/>
        <end position="22"/>
    </location>
</feature>
<dbReference type="EMBL" id="JAGKQH010000003">
    <property type="protein sequence ID" value="KAG6603848.1"/>
    <property type="molecule type" value="Genomic_DNA"/>
</dbReference>
<evidence type="ECO:0000313" key="3">
    <source>
        <dbReference type="Proteomes" id="UP000685013"/>
    </source>
</evidence>
<evidence type="ECO:0000313" key="2">
    <source>
        <dbReference type="EMBL" id="KAG6603848.1"/>
    </source>
</evidence>